<keyword evidence="1" id="KW-0479">Metal-binding</keyword>
<keyword evidence="1" id="KW-0863">Zinc-finger</keyword>
<dbReference type="InterPro" id="IPR001878">
    <property type="entry name" value="Znf_CCHC"/>
</dbReference>
<keyword evidence="4" id="KW-1185">Reference proteome</keyword>
<keyword evidence="1" id="KW-0862">Zinc</keyword>
<dbReference type="Proteomes" id="UP001516400">
    <property type="component" value="Unassembled WGS sequence"/>
</dbReference>
<evidence type="ECO:0000313" key="3">
    <source>
        <dbReference type="EMBL" id="KAL3287762.1"/>
    </source>
</evidence>
<sequence length="194" mass="22266">MIQCYKCLRYGHTASQCGRDKRCRNCGKGHEEDECESEIKCIYCEAGHAAVERICQEYQRQKKIKVGMAVQKITYYEADLMYKTKTEYNIVQNSQSFPQLPKQSLQENNVIQKLPATVNRQQYSQALKKNSNNYPNKKISVNISKKRGSPILPGYDLEEHKPQLLNYSPTYPTPCYKHITTSIISGSENDTPVS</sequence>
<organism evidence="3 4">
    <name type="scientific">Cryptolaemus montrouzieri</name>
    <dbReference type="NCBI Taxonomy" id="559131"/>
    <lineage>
        <taxon>Eukaryota</taxon>
        <taxon>Metazoa</taxon>
        <taxon>Ecdysozoa</taxon>
        <taxon>Arthropoda</taxon>
        <taxon>Hexapoda</taxon>
        <taxon>Insecta</taxon>
        <taxon>Pterygota</taxon>
        <taxon>Neoptera</taxon>
        <taxon>Endopterygota</taxon>
        <taxon>Coleoptera</taxon>
        <taxon>Polyphaga</taxon>
        <taxon>Cucujiformia</taxon>
        <taxon>Coccinelloidea</taxon>
        <taxon>Coccinellidae</taxon>
        <taxon>Scymninae</taxon>
        <taxon>Scymnini</taxon>
        <taxon>Cryptolaemus</taxon>
    </lineage>
</organism>
<dbReference type="PROSITE" id="PS50158">
    <property type="entry name" value="ZF_CCHC"/>
    <property type="match status" value="1"/>
</dbReference>
<name>A0ABD2PAH2_9CUCU</name>
<dbReference type="GO" id="GO:0008270">
    <property type="term" value="F:zinc ion binding"/>
    <property type="evidence" value="ECO:0007669"/>
    <property type="project" value="UniProtKB-KW"/>
</dbReference>
<evidence type="ECO:0000259" key="2">
    <source>
        <dbReference type="PROSITE" id="PS50158"/>
    </source>
</evidence>
<protein>
    <recommendedName>
        <fullName evidence="2">CCHC-type domain-containing protein</fullName>
    </recommendedName>
</protein>
<evidence type="ECO:0000313" key="4">
    <source>
        <dbReference type="Proteomes" id="UP001516400"/>
    </source>
</evidence>
<dbReference type="EMBL" id="JABFTP020000185">
    <property type="protein sequence ID" value="KAL3287762.1"/>
    <property type="molecule type" value="Genomic_DNA"/>
</dbReference>
<evidence type="ECO:0000256" key="1">
    <source>
        <dbReference type="PROSITE-ProRule" id="PRU00047"/>
    </source>
</evidence>
<comment type="caution">
    <text evidence="3">The sequence shown here is derived from an EMBL/GenBank/DDBJ whole genome shotgun (WGS) entry which is preliminary data.</text>
</comment>
<feature type="domain" description="CCHC-type" evidence="2">
    <location>
        <begin position="4"/>
        <end position="17"/>
    </location>
</feature>
<gene>
    <name evidence="3" type="ORF">HHI36_002226</name>
</gene>
<accession>A0ABD2PAH2</accession>
<dbReference type="AlphaFoldDB" id="A0ABD2PAH2"/>
<proteinExistence type="predicted"/>
<reference evidence="3 4" key="1">
    <citation type="journal article" date="2021" name="BMC Biol.">
        <title>Horizontally acquired antibacterial genes associated with adaptive radiation of ladybird beetles.</title>
        <authorList>
            <person name="Li H.S."/>
            <person name="Tang X.F."/>
            <person name="Huang Y.H."/>
            <person name="Xu Z.Y."/>
            <person name="Chen M.L."/>
            <person name="Du X.Y."/>
            <person name="Qiu B.Y."/>
            <person name="Chen P.T."/>
            <person name="Zhang W."/>
            <person name="Slipinski A."/>
            <person name="Escalona H.E."/>
            <person name="Waterhouse R.M."/>
            <person name="Zwick A."/>
            <person name="Pang H."/>
        </authorList>
    </citation>
    <scope>NUCLEOTIDE SEQUENCE [LARGE SCALE GENOMIC DNA]</scope>
    <source>
        <strain evidence="3">SYSU2018</strain>
    </source>
</reference>